<organism evidence="1 2">
    <name type="scientific">Rhododendron molle</name>
    <name type="common">Chinese azalea</name>
    <name type="synonym">Azalea mollis</name>
    <dbReference type="NCBI Taxonomy" id="49168"/>
    <lineage>
        <taxon>Eukaryota</taxon>
        <taxon>Viridiplantae</taxon>
        <taxon>Streptophyta</taxon>
        <taxon>Embryophyta</taxon>
        <taxon>Tracheophyta</taxon>
        <taxon>Spermatophyta</taxon>
        <taxon>Magnoliopsida</taxon>
        <taxon>eudicotyledons</taxon>
        <taxon>Gunneridae</taxon>
        <taxon>Pentapetalae</taxon>
        <taxon>asterids</taxon>
        <taxon>Ericales</taxon>
        <taxon>Ericaceae</taxon>
        <taxon>Ericoideae</taxon>
        <taxon>Rhodoreae</taxon>
        <taxon>Rhododendron</taxon>
    </lineage>
</organism>
<evidence type="ECO:0000313" key="1">
    <source>
        <dbReference type="EMBL" id="KAI8561977.1"/>
    </source>
</evidence>
<keyword evidence="2" id="KW-1185">Reference proteome</keyword>
<name>A0ACC0PAD4_RHOML</name>
<gene>
    <name evidence="1" type="ORF">RHMOL_Rhmol04G0382600</name>
</gene>
<sequence>MGDGAALSSTLLPSSSSSIHHYSLLSKTRASTRSHHRSSQSSSIWSIPRRHQGRRGISRMLRAAGATLEQPGGKMVVELVGAFNELTERLMNTNKELSTSSSHILFKSLKLSIPILLTLPPSLDGRSPLSRALSLALLLADLQMDAEVISAGILREVLEAGAISIREVRNRIGAGTAHLLHESYRVKSIPSKMDVLDDDSAAALRKFCLTYYDVRAVVLDLALKLDTMRHLDYLPRYQRQVLSLEVMMIHAPLAHAVGTNSLSLELEDLSFRHLFPYSYFYLDTWLRSHQTGSKPIIEIYSDHLLESLKSDPLLADMVDGISVNGRYKSRYSTMKKLLKDGRKPEDVNDILGLRVILNPTSGENMFDVGEKACYRTRDIIRSLWKEMPNRSKDYIAQPKANGYRSLHMAVDVSDNERTRPLMEIQIRTTEMDMLAAGGVASHSLYKGGLSDPEEANRLKAIMMAAADLAAVRLKDIPSTNHKLIEMHRRDRVFCLLDKNGDGKISFEELTEVMEELGAQGEDAREMMQLLDSNSDGSLSSDEFDTFQKQASDVNGIVDYTLPLLSSYHEKITLLIAIVVVFMRNLEVRDDQYKMVLNEKLQMADSSDFIEPYGEELGDSLADDFFVFLYKSITVPLDMKVEMGKRPLRSFLKEETRSEK</sequence>
<proteinExistence type="predicted"/>
<dbReference type="Proteomes" id="UP001062846">
    <property type="component" value="Chromosome 4"/>
</dbReference>
<dbReference type="EMBL" id="CM046391">
    <property type="protein sequence ID" value="KAI8561977.1"/>
    <property type="molecule type" value="Genomic_DNA"/>
</dbReference>
<accession>A0ACC0PAD4</accession>
<evidence type="ECO:0000313" key="2">
    <source>
        <dbReference type="Proteomes" id="UP001062846"/>
    </source>
</evidence>
<protein>
    <submittedName>
        <fullName evidence="1">Uncharacterized protein</fullName>
    </submittedName>
</protein>
<comment type="caution">
    <text evidence="1">The sequence shown here is derived from an EMBL/GenBank/DDBJ whole genome shotgun (WGS) entry which is preliminary data.</text>
</comment>
<reference evidence="1" key="1">
    <citation type="submission" date="2022-02" db="EMBL/GenBank/DDBJ databases">
        <title>Plant Genome Project.</title>
        <authorList>
            <person name="Zhang R.-G."/>
        </authorList>
    </citation>
    <scope>NUCLEOTIDE SEQUENCE</scope>
    <source>
        <strain evidence="1">AT1</strain>
    </source>
</reference>